<organism evidence="3">
    <name type="scientific">Onchocerca flexuosa</name>
    <dbReference type="NCBI Taxonomy" id="387005"/>
    <lineage>
        <taxon>Eukaryota</taxon>
        <taxon>Metazoa</taxon>
        <taxon>Ecdysozoa</taxon>
        <taxon>Nematoda</taxon>
        <taxon>Chromadorea</taxon>
        <taxon>Rhabditida</taxon>
        <taxon>Spirurina</taxon>
        <taxon>Spiruromorpha</taxon>
        <taxon>Filarioidea</taxon>
        <taxon>Onchocercidae</taxon>
        <taxon>Onchocerca</taxon>
    </lineage>
</organism>
<dbReference type="AlphaFoldDB" id="A0A183HFH9"/>
<evidence type="ECO:0000313" key="3">
    <source>
        <dbReference type="WBParaSite" id="OFLC_0000624001-mRNA-1"/>
    </source>
</evidence>
<dbReference type="EMBL" id="UZAJ01005822">
    <property type="protein sequence ID" value="VDO45883.1"/>
    <property type="molecule type" value="Genomic_DNA"/>
</dbReference>
<reference evidence="1 2" key="2">
    <citation type="submission" date="2018-11" db="EMBL/GenBank/DDBJ databases">
        <authorList>
            <consortium name="Pathogen Informatics"/>
        </authorList>
    </citation>
    <scope>NUCLEOTIDE SEQUENCE [LARGE SCALE GENOMIC DNA]</scope>
</reference>
<dbReference type="Proteomes" id="UP000267606">
    <property type="component" value="Unassembled WGS sequence"/>
</dbReference>
<proteinExistence type="predicted"/>
<evidence type="ECO:0000313" key="1">
    <source>
        <dbReference type="EMBL" id="VDO45883.1"/>
    </source>
</evidence>
<sequence length="191" mass="21993">MSSSAPASTIGSSSSNIVDHLQRPNAFDVKTSPSAHAELNAVANERSKEWEDFTELPSGMLSRLFDQLHRTRWVVPVLPNQELEGLMEVAIVLIKREAMFKSIVGTDKTSKFFEGFLEKGLQVAFDKLMNDEAMKDWKIEIHRFIWLSVARFFIMFTEKMRRTLEAEDFHPAYWKILQYAISSNSRYGLKL</sequence>
<accession>A0A183HFH9</accession>
<evidence type="ECO:0000313" key="2">
    <source>
        <dbReference type="Proteomes" id="UP000267606"/>
    </source>
</evidence>
<gene>
    <name evidence="1" type="ORF">OFLC_LOCUS6241</name>
</gene>
<dbReference type="WBParaSite" id="OFLC_0000624001-mRNA-1">
    <property type="protein sequence ID" value="OFLC_0000624001-mRNA-1"/>
    <property type="gene ID" value="OFLC_0000624001"/>
</dbReference>
<dbReference type="STRING" id="387005.A0A183HFH9"/>
<keyword evidence="2" id="KW-1185">Reference proteome</keyword>
<name>A0A183HFH9_9BILA</name>
<reference evidence="3" key="1">
    <citation type="submission" date="2016-06" db="UniProtKB">
        <authorList>
            <consortium name="WormBaseParasite"/>
        </authorList>
    </citation>
    <scope>IDENTIFICATION</scope>
</reference>
<protein>
    <submittedName>
        <fullName evidence="3">GLOBIN domain-containing protein</fullName>
    </submittedName>
</protein>